<evidence type="ECO:0000256" key="2">
    <source>
        <dbReference type="ARBA" id="ARBA00023292"/>
    </source>
</evidence>
<dbReference type="PANTHER" id="PTHR10574">
    <property type="entry name" value="NETRIN/LAMININ-RELATED"/>
    <property type="match status" value="1"/>
</dbReference>
<keyword evidence="2" id="KW-0424">Laminin EGF-like domain</keyword>
<gene>
    <name evidence="4" type="ORF">AAG570_012140</name>
</gene>
<name>A0ABD0YIB6_9HEMI</name>
<accession>A0ABD0YIB6</accession>
<dbReference type="Proteomes" id="UP001558652">
    <property type="component" value="Unassembled WGS sequence"/>
</dbReference>
<dbReference type="Pfam" id="PF00055">
    <property type="entry name" value="Laminin_N"/>
    <property type="match status" value="1"/>
</dbReference>
<feature type="domain" description="Laminin N-terminal" evidence="3">
    <location>
        <begin position="1"/>
        <end position="102"/>
    </location>
</feature>
<dbReference type="InterPro" id="IPR050440">
    <property type="entry name" value="Laminin/Netrin_ECM"/>
</dbReference>
<keyword evidence="5" id="KW-1185">Reference proteome</keyword>
<dbReference type="SMART" id="SM00136">
    <property type="entry name" value="LamNT"/>
    <property type="match status" value="1"/>
</dbReference>
<sequence length="102" mass="11440">RCIPEFGNAAYGLEVEATNTCGVLEDTPYCIQTGAQKFESCGGVCRAGDHPPSYLTDINNPRNQTWWQSETMLQDVQWPNMVNLTLRLSESQLIICAKNISW</sequence>
<organism evidence="4 5">
    <name type="scientific">Ranatra chinensis</name>
    <dbReference type="NCBI Taxonomy" id="642074"/>
    <lineage>
        <taxon>Eukaryota</taxon>
        <taxon>Metazoa</taxon>
        <taxon>Ecdysozoa</taxon>
        <taxon>Arthropoda</taxon>
        <taxon>Hexapoda</taxon>
        <taxon>Insecta</taxon>
        <taxon>Pterygota</taxon>
        <taxon>Neoptera</taxon>
        <taxon>Paraneoptera</taxon>
        <taxon>Hemiptera</taxon>
        <taxon>Heteroptera</taxon>
        <taxon>Panheteroptera</taxon>
        <taxon>Nepomorpha</taxon>
        <taxon>Nepidae</taxon>
        <taxon>Ranatrinae</taxon>
        <taxon>Ranatra</taxon>
    </lineage>
</organism>
<protein>
    <recommendedName>
        <fullName evidence="3">Laminin N-terminal domain-containing protein</fullName>
    </recommendedName>
</protein>
<keyword evidence="1" id="KW-1015">Disulfide bond</keyword>
<dbReference type="EMBL" id="JBFDAA010000007">
    <property type="protein sequence ID" value="KAL1130899.1"/>
    <property type="molecule type" value="Genomic_DNA"/>
</dbReference>
<dbReference type="PROSITE" id="PS51117">
    <property type="entry name" value="LAMININ_NTER"/>
    <property type="match status" value="1"/>
</dbReference>
<dbReference type="AlphaFoldDB" id="A0ABD0YIB6"/>
<feature type="non-terminal residue" evidence="4">
    <location>
        <position position="1"/>
    </location>
</feature>
<evidence type="ECO:0000313" key="4">
    <source>
        <dbReference type="EMBL" id="KAL1130899.1"/>
    </source>
</evidence>
<evidence type="ECO:0000259" key="3">
    <source>
        <dbReference type="PROSITE" id="PS51117"/>
    </source>
</evidence>
<dbReference type="PANTHER" id="PTHR10574:SF435">
    <property type="entry name" value="LAMININ SUBUNIT GAMMA-1"/>
    <property type="match status" value="1"/>
</dbReference>
<evidence type="ECO:0000256" key="1">
    <source>
        <dbReference type="ARBA" id="ARBA00023157"/>
    </source>
</evidence>
<dbReference type="InterPro" id="IPR008211">
    <property type="entry name" value="Laminin_N"/>
</dbReference>
<reference evidence="4 5" key="1">
    <citation type="submission" date="2024-07" db="EMBL/GenBank/DDBJ databases">
        <title>Chromosome-level genome assembly of the water stick insect Ranatra chinensis (Heteroptera: Nepidae).</title>
        <authorList>
            <person name="Liu X."/>
        </authorList>
    </citation>
    <scope>NUCLEOTIDE SEQUENCE [LARGE SCALE GENOMIC DNA]</scope>
    <source>
        <strain evidence="4">Cailab_2021Rc</strain>
        <tissue evidence="4">Muscle</tissue>
    </source>
</reference>
<evidence type="ECO:0000313" key="5">
    <source>
        <dbReference type="Proteomes" id="UP001558652"/>
    </source>
</evidence>
<proteinExistence type="predicted"/>
<dbReference type="Gene3D" id="2.60.120.260">
    <property type="entry name" value="Galactose-binding domain-like"/>
    <property type="match status" value="1"/>
</dbReference>
<comment type="caution">
    <text evidence="4">The sequence shown here is derived from an EMBL/GenBank/DDBJ whole genome shotgun (WGS) entry which is preliminary data.</text>
</comment>